<dbReference type="Gene3D" id="4.10.240.10">
    <property type="entry name" value="Zn(2)-C6 fungal-type DNA-binding domain"/>
    <property type="match status" value="1"/>
</dbReference>
<dbReference type="InterPro" id="IPR013087">
    <property type="entry name" value="Znf_C2H2_type"/>
</dbReference>
<keyword evidence="6" id="KW-0863">Zinc-finger</keyword>
<organism evidence="9 10">
    <name type="scientific">Parascedosporium putredinis</name>
    <dbReference type="NCBI Taxonomy" id="1442378"/>
    <lineage>
        <taxon>Eukaryota</taxon>
        <taxon>Fungi</taxon>
        <taxon>Dikarya</taxon>
        <taxon>Ascomycota</taxon>
        <taxon>Pezizomycotina</taxon>
        <taxon>Sordariomycetes</taxon>
        <taxon>Hypocreomycetidae</taxon>
        <taxon>Microascales</taxon>
        <taxon>Microascaceae</taxon>
        <taxon>Parascedosporium</taxon>
    </lineage>
</organism>
<evidence type="ECO:0000256" key="6">
    <source>
        <dbReference type="PROSITE-ProRule" id="PRU00042"/>
    </source>
</evidence>
<feature type="domain" description="C2H2-type" evidence="8">
    <location>
        <begin position="24"/>
        <end position="53"/>
    </location>
</feature>
<evidence type="ECO:0000313" key="9">
    <source>
        <dbReference type="EMBL" id="CAI4213208.1"/>
    </source>
</evidence>
<evidence type="ECO:0000259" key="8">
    <source>
        <dbReference type="PROSITE" id="PS50157"/>
    </source>
</evidence>
<evidence type="ECO:0000256" key="4">
    <source>
        <dbReference type="ARBA" id="ARBA00023163"/>
    </source>
</evidence>
<keyword evidence="1" id="KW-0479">Metal-binding</keyword>
<evidence type="ECO:0008006" key="11">
    <source>
        <dbReference type="Google" id="ProtNLM"/>
    </source>
</evidence>
<keyword evidence="4" id="KW-0804">Transcription</keyword>
<dbReference type="SMART" id="SM00066">
    <property type="entry name" value="GAL4"/>
    <property type="match status" value="1"/>
</dbReference>
<evidence type="ECO:0000256" key="2">
    <source>
        <dbReference type="ARBA" id="ARBA00022833"/>
    </source>
</evidence>
<dbReference type="PROSITE" id="PS50157">
    <property type="entry name" value="ZINC_FINGER_C2H2_2"/>
    <property type="match status" value="1"/>
</dbReference>
<keyword evidence="10" id="KW-1185">Reference proteome</keyword>
<dbReference type="GO" id="GO:0000981">
    <property type="term" value="F:DNA-binding transcription factor activity, RNA polymerase II-specific"/>
    <property type="evidence" value="ECO:0007669"/>
    <property type="project" value="InterPro"/>
</dbReference>
<dbReference type="PANTHER" id="PTHR47660">
    <property type="entry name" value="TRANSCRIPTION FACTOR WITH C2H2 AND ZN(2)-CYS(6) DNA BINDING DOMAIN (EUROFUNG)-RELATED-RELATED"/>
    <property type="match status" value="1"/>
</dbReference>
<keyword evidence="5" id="KW-0539">Nucleus</keyword>
<gene>
    <name evidence="9" type="ORF">PPNO1_LOCUS2958</name>
</gene>
<evidence type="ECO:0000313" key="10">
    <source>
        <dbReference type="Proteomes" id="UP000838763"/>
    </source>
</evidence>
<dbReference type="Proteomes" id="UP000838763">
    <property type="component" value="Unassembled WGS sequence"/>
</dbReference>
<sequence length="318" mass="34963">MASPNPPDCLTCHLPLAPAPSRPNGCPFCGKEFRRVDGAKRHAKTCAARGDRPVPDAKRGRKVRACDACARIKVSCDAGSPCSRCASRGLRCVYGRFCTDPAHVARPDAGVKPIASLADDEKRPSMPFLLACTDPSVGPVDEIIITREPEQQSDDQPPQSMDTPVHLDTHAGTIDPRLLFTSFIGASFSMGPGYDGMDDDYLLDTPDRPDQLADDRLGAQVGLLEAELRRVVSKEPTLSQFRHVEPPAAFFTVSNFREYIKAFFQRDQLLATVIHQPTFHPDRVDLTLLLAIAVAGSAYLLYRRRRVDSGTFVSRCER</sequence>
<evidence type="ECO:0000256" key="3">
    <source>
        <dbReference type="ARBA" id="ARBA00023015"/>
    </source>
</evidence>
<dbReference type="PROSITE" id="PS50048">
    <property type="entry name" value="ZN2_CY6_FUNGAL_2"/>
    <property type="match status" value="1"/>
</dbReference>
<protein>
    <recommendedName>
        <fullName evidence="11">Zn(2)-C6 fungal-type domain-containing protein</fullName>
    </recommendedName>
</protein>
<dbReference type="CDD" id="cd00067">
    <property type="entry name" value="GAL4"/>
    <property type="match status" value="1"/>
</dbReference>
<dbReference type="AlphaFoldDB" id="A0A9P1M839"/>
<evidence type="ECO:0000256" key="1">
    <source>
        <dbReference type="ARBA" id="ARBA00022723"/>
    </source>
</evidence>
<dbReference type="GO" id="GO:0008270">
    <property type="term" value="F:zinc ion binding"/>
    <property type="evidence" value="ECO:0007669"/>
    <property type="project" value="UniProtKB-KW"/>
</dbReference>
<evidence type="ECO:0000256" key="5">
    <source>
        <dbReference type="ARBA" id="ARBA00023242"/>
    </source>
</evidence>
<proteinExistence type="predicted"/>
<dbReference type="InterPro" id="IPR036864">
    <property type="entry name" value="Zn2-C6_fun-type_DNA-bd_sf"/>
</dbReference>
<keyword evidence="3" id="KW-0805">Transcription regulation</keyword>
<dbReference type="EMBL" id="CALLCH030000007">
    <property type="protein sequence ID" value="CAI4213208.1"/>
    <property type="molecule type" value="Genomic_DNA"/>
</dbReference>
<feature type="domain" description="Zn(2)-C6 fungal-type" evidence="7">
    <location>
        <begin position="65"/>
        <end position="94"/>
    </location>
</feature>
<comment type="caution">
    <text evidence="9">The sequence shown here is derived from an EMBL/GenBank/DDBJ whole genome shotgun (WGS) entry which is preliminary data.</text>
</comment>
<dbReference type="SUPFAM" id="SSF57701">
    <property type="entry name" value="Zn2/Cys6 DNA-binding domain"/>
    <property type="match status" value="1"/>
</dbReference>
<dbReference type="PANTHER" id="PTHR47660:SF2">
    <property type="entry name" value="TRANSCRIPTION FACTOR WITH C2H2 AND ZN(2)-CYS(6) DNA BINDING DOMAIN (EUROFUNG)"/>
    <property type="match status" value="1"/>
</dbReference>
<reference evidence="9" key="1">
    <citation type="submission" date="2022-11" db="EMBL/GenBank/DDBJ databases">
        <authorList>
            <person name="Scott C."/>
            <person name="Bruce N."/>
        </authorList>
    </citation>
    <scope>NUCLEOTIDE SEQUENCE</scope>
</reference>
<dbReference type="OrthoDB" id="3945418at2759"/>
<dbReference type="PROSITE" id="PS00463">
    <property type="entry name" value="ZN2_CY6_FUNGAL_1"/>
    <property type="match status" value="1"/>
</dbReference>
<evidence type="ECO:0000259" key="7">
    <source>
        <dbReference type="PROSITE" id="PS50048"/>
    </source>
</evidence>
<name>A0A9P1M839_9PEZI</name>
<keyword evidence="2" id="KW-0862">Zinc</keyword>
<accession>A0A9P1M839</accession>
<dbReference type="InterPro" id="IPR001138">
    <property type="entry name" value="Zn2Cys6_DnaBD"/>
</dbReference>
<dbReference type="Pfam" id="PF00172">
    <property type="entry name" value="Zn_clus"/>
    <property type="match status" value="1"/>
</dbReference>